<evidence type="ECO:0000313" key="3">
    <source>
        <dbReference type="Proteomes" id="UP000257080"/>
    </source>
</evidence>
<dbReference type="OrthoDB" id="5121495at2"/>
<gene>
    <name evidence="2" type="ORF">B7R25_16385</name>
</gene>
<dbReference type="AlphaFoldDB" id="A0A3E0W8N2"/>
<accession>A0A3E0W8N2</accession>
<evidence type="ECO:0000259" key="1">
    <source>
        <dbReference type="Pfam" id="PF12957"/>
    </source>
</evidence>
<reference evidence="2 3" key="1">
    <citation type="submission" date="2017-04" db="EMBL/GenBank/DDBJ databases">
        <title>Comparative genome analysis of Subtercola boreus.</title>
        <authorList>
            <person name="Cho Y.-J."/>
            <person name="Cho A."/>
            <person name="Kim O.-S."/>
            <person name="Lee J.-I."/>
        </authorList>
    </citation>
    <scope>NUCLEOTIDE SEQUENCE [LARGE SCALE GENOMIC DNA]</scope>
    <source>
        <strain evidence="2 3">P28004</strain>
    </source>
</reference>
<name>A0A3E0W8N2_9MICO</name>
<comment type="caution">
    <text evidence="2">The sequence shown here is derived from an EMBL/GenBank/DDBJ whole genome shotgun (WGS) entry which is preliminary data.</text>
</comment>
<dbReference type="Proteomes" id="UP000257080">
    <property type="component" value="Unassembled WGS sequence"/>
</dbReference>
<protein>
    <recommendedName>
        <fullName evidence="1">DUF3846 domain-containing protein</fullName>
    </recommendedName>
</protein>
<feature type="domain" description="DUF3846" evidence="1">
    <location>
        <begin position="7"/>
        <end position="109"/>
    </location>
</feature>
<sequence>MTRITGILIDAYGVLSTVSIDGTTSNTRLSGMYEHIECSTVDVIGLEDGIDVWVDDEGLYMQEPNPTLTGMLRLTRPFQTHLSGAGLFLTTDDEGETLPLTPEQIATVIGWWQVASGVPAPTAA</sequence>
<dbReference type="RefSeq" id="WP_116420056.1">
    <property type="nucleotide sequence ID" value="NZ_NBXC01000033.1"/>
</dbReference>
<dbReference type="EMBL" id="NBXE01000041">
    <property type="protein sequence ID" value="RFA24611.1"/>
    <property type="molecule type" value="Genomic_DNA"/>
</dbReference>
<organism evidence="2 3">
    <name type="scientific">Subtercola boreus</name>
    <dbReference type="NCBI Taxonomy" id="120213"/>
    <lineage>
        <taxon>Bacteria</taxon>
        <taxon>Bacillati</taxon>
        <taxon>Actinomycetota</taxon>
        <taxon>Actinomycetes</taxon>
        <taxon>Micrococcales</taxon>
        <taxon>Microbacteriaceae</taxon>
        <taxon>Subtercola</taxon>
    </lineage>
</organism>
<evidence type="ECO:0000313" key="2">
    <source>
        <dbReference type="EMBL" id="RFA24611.1"/>
    </source>
</evidence>
<dbReference type="InterPro" id="IPR024559">
    <property type="entry name" value="DUF3846"/>
</dbReference>
<dbReference type="Pfam" id="PF12957">
    <property type="entry name" value="DUF3846"/>
    <property type="match status" value="1"/>
</dbReference>
<proteinExistence type="predicted"/>